<name>A0A167HSJ9_CALVF</name>
<evidence type="ECO:0000313" key="4">
    <source>
        <dbReference type="Proteomes" id="UP000076738"/>
    </source>
</evidence>
<sequence length="70" mass="7825">QQRTAHESPVYFYSLLLGSMGPVLLITVPPIRRRMGIVKPEEPPRTFPLPKRPRRPTVGFEDPEPSGGSS</sequence>
<dbReference type="PANTHER" id="PTHR38488">
    <property type="entry name" value="OXIDOREDUCTASE 9.5 KDA SUBUNIT, PUTATIVE (AFU_ORTHOLOGUE AFUA_5G08980)-RELATED"/>
    <property type="match status" value="1"/>
</dbReference>
<dbReference type="AlphaFoldDB" id="A0A167HSJ9"/>
<evidence type="ECO:0000256" key="1">
    <source>
        <dbReference type="SAM" id="MobiDB-lite"/>
    </source>
</evidence>
<keyword evidence="4" id="KW-1185">Reference proteome</keyword>
<dbReference type="InterPro" id="IPR039961">
    <property type="entry name" value="Nuo9.5"/>
</dbReference>
<dbReference type="EMBL" id="KV417316">
    <property type="protein sequence ID" value="KZO91937.1"/>
    <property type="molecule type" value="Genomic_DNA"/>
</dbReference>
<accession>A0A167HSJ9</accession>
<organism evidence="3 4">
    <name type="scientific">Calocera viscosa (strain TUFC12733)</name>
    <dbReference type="NCBI Taxonomy" id="1330018"/>
    <lineage>
        <taxon>Eukaryota</taxon>
        <taxon>Fungi</taxon>
        <taxon>Dikarya</taxon>
        <taxon>Basidiomycota</taxon>
        <taxon>Agaricomycotina</taxon>
        <taxon>Dacrymycetes</taxon>
        <taxon>Dacrymycetales</taxon>
        <taxon>Dacrymycetaceae</taxon>
        <taxon>Calocera</taxon>
    </lineage>
</organism>
<keyword evidence="2" id="KW-1133">Transmembrane helix</keyword>
<keyword evidence="2" id="KW-0472">Membrane</keyword>
<gene>
    <name evidence="3" type="ORF">CALVIDRAFT_488242</name>
</gene>
<dbReference type="PANTHER" id="PTHR38488:SF1">
    <property type="entry name" value="OXIDOREDUCTASE 9.5 KDA SUBUNIT, PUTATIVE (AFU_ORTHOLOGUE AFUA_5G08980)-RELATED"/>
    <property type="match status" value="1"/>
</dbReference>
<dbReference type="CDD" id="cd22903">
    <property type="entry name" value="NI9M"/>
    <property type="match status" value="1"/>
</dbReference>
<dbReference type="OrthoDB" id="2093409at2759"/>
<feature type="region of interest" description="Disordered" evidence="1">
    <location>
        <begin position="39"/>
        <end position="70"/>
    </location>
</feature>
<feature type="transmembrane region" description="Helical" evidence="2">
    <location>
        <begin position="12"/>
        <end position="31"/>
    </location>
</feature>
<dbReference type="Proteomes" id="UP000076738">
    <property type="component" value="Unassembled WGS sequence"/>
</dbReference>
<evidence type="ECO:0000256" key="2">
    <source>
        <dbReference type="SAM" id="Phobius"/>
    </source>
</evidence>
<reference evidence="3 4" key="1">
    <citation type="journal article" date="2016" name="Mol. Biol. Evol.">
        <title>Comparative Genomics of Early-Diverging Mushroom-Forming Fungi Provides Insights into the Origins of Lignocellulose Decay Capabilities.</title>
        <authorList>
            <person name="Nagy L.G."/>
            <person name="Riley R."/>
            <person name="Tritt A."/>
            <person name="Adam C."/>
            <person name="Daum C."/>
            <person name="Floudas D."/>
            <person name="Sun H."/>
            <person name="Yadav J.S."/>
            <person name="Pangilinan J."/>
            <person name="Larsson K.H."/>
            <person name="Matsuura K."/>
            <person name="Barry K."/>
            <person name="Labutti K."/>
            <person name="Kuo R."/>
            <person name="Ohm R.A."/>
            <person name="Bhattacharya S.S."/>
            <person name="Shirouzu T."/>
            <person name="Yoshinaga Y."/>
            <person name="Martin F.M."/>
            <person name="Grigoriev I.V."/>
            <person name="Hibbett D.S."/>
        </authorList>
    </citation>
    <scope>NUCLEOTIDE SEQUENCE [LARGE SCALE GENOMIC DNA]</scope>
    <source>
        <strain evidence="3 4">TUFC12733</strain>
    </source>
</reference>
<proteinExistence type="predicted"/>
<evidence type="ECO:0000313" key="3">
    <source>
        <dbReference type="EMBL" id="KZO91937.1"/>
    </source>
</evidence>
<protein>
    <submittedName>
        <fullName evidence="3">Uncharacterized protein</fullName>
    </submittedName>
</protein>
<feature type="non-terminal residue" evidence="3">
    <location>
        <position position="1"/>
    </location>
</feature>
<keyword evidence="2" id="KW-0812">Transmembrane</keyword>
<dbReference type="STRING" id="1330018.A0A167HSJ9"/>